<dbReference type="PANTHER" id="PTHR45913">
    <property type="entry name" value="EPM2A-INTERACTING PROTEIN 1"/>
    <property type="match status" value="1"/>
</dbReference>
<comment type="caution">
    <text evidence="1">The sequence shown here is derived from an EMBL/GenBank/DDBJ whole genome shotgun (WGS) entry which is preliminary data.</text>
</comment>
<dbReference type="Proteomes" id="UP000801492">
    <property type="component" value="Unassembled WGS sequence"/>
</dbReference>
<dbReference type="AlphaFoldDB" id="A0A8K0D573"/>
<dbReference type="EMBL" id="VTPC01004139">
    <property type="protein sequence ID" value="KAF2897461.1"/>
    <property type="molecule type" value="Genomic_DNA"/>
</dbReference>
<evidence type="ECO:0000313" key="2">
    <source>
        <dbReference type="Proteomes" id="UP000801492"/>
    </source>
</evidence>
<evidence type="ECO:0000313" key="1">
    <source>
        <dbReference type="EMBL" id="KAF2897461.1"/>
    </source>
</evidence>
<dbReference type="PANTHER" id="PTHR45913:SF19">
    <property type="entry name" value="LOW QUALITY PROTEIN: ZINC FINGER BED DOMAIN-CONTAINING PROTEIN 5-LIKE"/>
    <property type="match status" value="1"/>
</dbReference>
<gene>
    <name evidence="1" type="ORF">ILUMI_08714</name>
</gene>
<reference evidence="1" key="1">
    <citation type="submission" date="2019-08" db="EMBL/GenBank/DDBJ databases">
        <title>The genome of the North American firefly Photinus pyralis.</title>
        <authorList>
            <consortium name="Photinus pyralis genome working group"/>
            <person name="Fallon T.R."/>
            <person name="Sander Lower S.E."/>
            <person name="Weng J.-K."/>
        </authorList>
    </citation>
    <scope>NUCLEOTIDE SEQUENCE</scope>
    <source>
        <strain evidence="1">TRF0915ILg1</strain>
        <tissue evidence="1">Whole body</tissue>
    </source>
</reference>
<organism evidence="1 2">
    <name type="scientific">Ignelater luminosus</name>
    <name type="common">Cucubano</name>
    <name type="synonym">Pyrophorus luminosus</name>
    <dbReference type="NCBI Taxonomy" id="2038154"/>
    <lineage>
        <taxon>Eukaryota</taxon>
        <taxon>Metazoa</taxon>
        <taxon>Ecdysozoa</taxon>
        <taxon>Arthropoda</taxon>
        <taxon>Hexapoda</taxon>
        <taxon>Insecta</taxon>
        <taxon>Pterygota</taxon>
        <taxon>Neoptera</taxon>
        <taxon>Endopterygota</taxon>
        <taxon>Coleoptera</taxon>
        <taxon>Polyphaga</taxon>
        <taxon>Elateriformia</taxon>
        <taxon>Elateroidea</taxon>
        <taxon>Elateridae</taxon>
        <taxon>Agrypninae</taxon>
        <taxon>Pyrophorini</taxon>
        <taxon>Ignelater</taxon>
    </lineage>
</organism>
<protein>
    <submittedName>
        <fullName evidence="1">Uncharacterized protein</fullName>
    </submittedName>
</protein>
<proteinExistence type="predicted"/>
<sequence>MTTSRRRVKVKESVADEAVAGRGRGEELLFSQELETTSQGTDVIDVISQYFEKHGLMWPELAGLCTDDDSTMLGSRSGLAALILKKNPSAITTHCVIHREALAAKTLPKCYALTMKTAINIVNFIKRSALNTIMLGYEL</sequence>
<accession>A0A8K0D573</accession>
<name>A0A8K0D573_IGNLU</name>
<dbReference type="OrthoDB" id="6627600at2759"/>
<keyword evidence="2" id="KW-1185">Reference proteome</keyword>